<protein>
    <recommendedName>
        <fullName evidence="3">Pseudouridine synthase</fullName>
        <ecNumber evidence="3">5.4.99.-</ecNumber>
    </recommendedName>
</protein>
<dbReference type="InterPro" id="IPR006224">
    <property type="entry name" value="PsdUridine_synth_RluA-like_CS"/>
</dbReference>
<feature type="domain" description="Pseudouridine synthase RsuA/RluA-like" evidence="4">
    <location>
        <begin position="11"/>
        <end position="177"/>
    </location>
</feature>
<feature type="active site" evidence="2">
    <location>
        <position position="68"/>
    </location>
</feature>
<dbReference type="InterPro" id="IPR006145">
    <property type="entry name" value="PsdUridine_synth_RsuA/RluA"/>
</dbReference>
<dbReference type="EC" id="5.4.99.-" evidence="3"/>
<comment type="catalytic activity">
    <reaction evidence="3">
        <text>a uridine in RNA = a pseudouridine in RNA</text>
        <dbReference type="Rhea" id="RHEA:48348"/>
        <dbReference type="Rhea" id="RHEA-COMP:12068"/>
        <dbReference type="Rhea" id="RHEA-COMP:12069"/>
        <dbReference type="ChEBI" id="CHEBI:65314"/>
        <dbReference type="ChEBI" id="CHEBI:65315"/>
    </reaction>
</comment>
<dbReference type="InterPro" id="IPR020103">
    <property type="entry name" value="PsdUridine_synth_cat_dom_sf"/>
</dbReference>
<organism evidence="5 6">
    <name type="scientific">Candidatus Harrisonbacteria bacterium RIFCSPHIGHO2_02_FULL_42_16</name>
    <dbReference type="NCBI Taxonomy" id="1798404"/>
    <lineage>
        <taxon>Bacteria</taxon>
        <taxon>Candidatus Harrisoniibacteriota</taxon>
    </lineage>
</organism>
<dbReference type="Proteomes" id="UP000177960">
    <property type="component" value="Unassembled WGS sequence"/>
</dbReference>
<dbReference type="STRING" id="1798404.A3B92_02320"/>
<evidence type="ECO:0000256" key="1">
    <source>
        <dbReference type="ARBA" id="ARBA00010876"/>
    </source>
</evidence>
<dbReference type="GO" id="GO:0009982">
    <property type="term" value="F:pseudouridine synthase activity"/>
    <property type="evidence" value="ECO:0007669"/>
    <property type="project" value="InterPro"/>
</dbReference>
<dbReference type="PANTHER" id="PTHR21600:SF86">
    <property type="entry name" value="PSEUDOURIDINE SYNTHASE RSUA_RLUA-LIKE DOMAIN-CONTAINING PROTEIN"/>
    <property type="match status" value="1"/>
</dbReference>
<dbReference type="CDD" id="cd02869">
    <property type="entry name" value="PseudoU_synth_RluA_like"/>
    <property type="match status" value="1"/>
</dbReference>
<reference evidence="5 6" key="1">
    <citation type="journal article" date="2016" name="Nat. Commun.">
        <title>Thousands of microbial genomes shed light on interconnected biogeochemical processes in an aquifer system.</title>
        <authorList>
            <person name="Anantharaman K."/>
            <person name="Brown C.T."/>
            <person name="Hug L.A."/>
            <person name="Sharon I."/>
            <person name="Castelle C.J."/>
            <person name="Probst A.J."/>
            <person name="Thomas B.C."/>
            <person name="Singh A."/>
            <person name="Wilkins M.J."/>
            <person name="Karaoz U."/>
            <person name="Brodie E.L."/>
            <person name="Williams K.H."/>
            <person name="Hubbard S.S."/>
            <person name="Banfield J.F."/>
        </authorList>
    </citation>
    <scope>NUCLEOTIDE SEQUENCE [LARGE SCALE GENOMIC DNA]</scope>
</reference>
<dbReference type="GO" id="GO:0140098">
    <property type="term" value="F:catalytic activity, acting on RNA"/>
    <property type="evidence" value="ECO:0007669"/>
    <property type="project" value="UniProtKB-ARBA"/>
</dbReference>
<evidence type="ECO:0000256" key="3">
    <source>
        <dbReference type="RuleBase" id="RU362028"/>
    </source>
</evidence>
<dbReference type="EMBL" id="MHJG01000013">
    <property type="protein sequence ID" value="OGY63929.1"/>
    <property type="molecule type" value="Genomic_DNA"/>
</dbReference>
<dbReference type="NCBIfam" id="TIGR00005">
    <property type="entry name" value="rluA_subfam"/>
    <property type="match status" value="1"/>
</dbReference>
<comment type="caution">
    <text evidence="5">The sequence shown here is derived from an EMBL/GenBank/DDBJ whole genome shotgun (WGS) entry which is preliminary data.</text>
</comment>
<comment type="similarity">
    <text evidence="1 3">Belongs to the pseudouridine synthase RluA family.</text>
</comment>
<proteinExistence type="inferred from homology"/>
<dbReference type="AlphaFoldDB" id="A0A1G1ZHM1"/>
<dbReference type="PANTHER" id="PTHR21600">
    <property type="entry name" value="MITOCHONDRIAL RNA PSEUDOURIDINE SYNTHASE"/>
    <property type="match status" value="1"/>
</dbReference>
<dbReference type="GO" id="GO:0000455">
    <property type="term" value="P:enzyme-directed rRNA pseudouridine synthesis"/>
    <property type="evidence" value="ECO:0007669"/>
    <property type="project" value="TreeGrafter"/>
</dbReference>
<dbReference type="Pfam" id="PF00849">
    <property type="entry name" value="PseudoU_synth_2"/>
    <property type="match status" value="1"/>
</dbReference>
<evidence type="ECO:0000313" key="5">
    <source>
        <dbReference type="EMBL" id="OGY63929.1"/>
    </source>
</evidence>
<comment type="function">
    <text evidence="3">Responsible for synthesis of pseudouridine from uracil.</text>
</comment>
<evidence type="ECO:0000313" key="6">
    <source>
        <dbReference type="Proteomes" id="UP000177960"/>
    </source>
</evidence>
<dbReference type="Gene3D" id="3.30.2350.10">
    <property type="entry name" value="Pseudouridine synthase"/>
    <property type="match status" value="1"/>
</dbReference>
<evidence type="ECO:0000259" key="4">
    <source>
        <dbReference type="Pfam" id="PF00849"/>
    </source>
</evidence>
<dbReference type="SUPFAM" id="SSF55120">
    <property type="entry name" value="Pseudouridine synthase"/>
    <property type="match status" value="1"/>
</dbReference>
<keyword evidence="3" id="KW-0413">Isomerase</keyword>
<gene>
    <name evidence="5" type="ORF">A3B92_02320</name>
</gene>
<dbReference type="InterPro" id="IPR006225">
    <property type="entry name" value="PsdUridine_synth_RluC/D"/>
</dbReference>
<sequence>MDIKVIYEDKNFIVINKPAGLLVHQAQFRRRTSNTEPSLVDWLLKNYPEVKIVGDNPAERPGIVHRLDKDTSGVMVIARNQETFDYLKSLFQKHLVKKVYLALVCGKLIQRQGVIDKPIGIKNGSTKRSVHSQKMRKEAVTEYRVVKFLKLKDKEYSLLEIMPKTGRTHQIRVHLASIGYPIAGDKLYGGHKNPLQGLARQFLHAESIEFTDSGGRRIKFEADLPFELSFLIK</sequence>
<dbReference type="PROSITE" id="PS01129">
    <property type="entry name" value="PSI_RLU"/>
    <property type="match status" value="1"/>
</dbReference>
<name>A0A1G1ZHM1_9BACT</name>
<dbReference type="InterPro" id="IPR050188">
    <property type="entry name" value="RluA_PseudoU_synthase"/>
</dbReference>
<dbReference type="GO" id="GO:0003723">
    <property type="term" value="F:RNA binding"/>
    <property type="evidence" value="ECO:0007669"/>
    <property type="project" value="InterPro"/>
</dbReference>
<accession>A0A1G1ZHM1</accession>
<evidence type="ECO:0000256" key="2">
    <source>
        <dbReference type="PIRSR" id="PIRSR606225-1"/>
    </source>
</evidence>